<dbReference type="PANTHER" id="PTHR11567:SF110">
    <property type="entry name" value="2-PHOSPHOXYLOSE PHOSPHATASE 1"/>
    <property type="match status" value="1"/>
</dbReference>
<dbReference type="Proteomes" id="UP000298061">
    <property type="component" value="Unassembled WGS sequence"/>
</dbReference>
<evidence type="ECO:0000313" key="3">
    <source>
        <dbReference type="Proteomes" id="UP000298061"/>
    </source>
</evidence>
<dbReference type="Gene3D" id="3.40.50.1240">
    <property type="entry name" value="Phosphoglycerate mutase-like"/>
    <property type="match status" value="1"/>
</dbReference>
<dbReference type="AlphaFoldDB" id="A0A4Y9ZY36"/>
<dbReference type="InterPro" id="IPR033379">
    <property type="entry name" value="Acid_Pase_AS"/>
</dbReference>
<protein>
    <recommendedName>
        <fullName evidence="4">Acid phosphatase</fullName>
    </recommendedName>
</protein>
<name>A0A4Y9ZY36_9AGAM</name>
<reference evidence="2 3" key="1">
    <citation type="submission" date="2019-02" db="EMBL/GenBank/DDBJ databases">
        <title>Genome sequencing of the rare red list fungi Hericium alpestre (H. flagellum).</title>
        <authorList>
            <person name="Buettner E."/>
            <person name="Kellner H."/>
        </authorList>
    </citation>
    <scope>NUCLEOTIDE SEQUENCE [LARGE SCALE GENOMIC DNA]</scope>
    <source>
        <strain evidence="2 3">DSM 108284</strain>
    </source>
</reference>
<dbReference type="InterPro" id="IPR050645">
    <property type="entry name" value="Histidine_acid_phosphatase"/>
</dbReference>
<comment type="caution">
    <text evidence="2">The sequence shown here is derived from an EMBL/GenBank/DDBJ whole genome shotgun (WGS) entry which is preliminary data.</text>
</comment>
<gene>
    <name evidence="2" type="ORF">EWM64_g5028</name>
</gene>
<dbReference type="GO" id="GO:0016791">
    <property type="term" value="F:phosphatase activity"/>
    <property type="evidence" value="ECO:0007669"/>
    <property type="project" value="TreeGrafter"/>
</dbReference>
<keyword evidence="3" id="KW-1185">Reference proteome</keyword>
<dbReference type="PROSITE" id="PS00778">
    <property type="entry name" value="HIS_ACID_PHOSPHAT_2"/>
    <property type="match status" value="1"/>
</dbReference>
<dbReference type="STRING" id="135208.A0A4Y9ZY36"/>
<evidence type="ECO:0000256" key="1">
    <source>
        <dbReference type="ARBA" id="ARBA00022801"/>
    </source>
</evidence>
<proteinExistence type="predicted"/>
<dbReference type="SUPFAM" id="SSF53254">
    <property type="entry name" value="Phosphoglycerate mutase-like"/>
    <property type="match status" value="1"/>
</dbReference>
<evidence type="ECO:0008006" key="4">
    <source>
        <dbReference type="Google" id="ProtNLM"/>
    </source>
</evidence>
<dbReference type="PANTHER" id="PTHR11567">
    <property type="entry name" value="ACID PHOSPHATASE-RELATED"/>
    <property type="match status" value="1"/>
</dbReference>
<dbReference type="InterPro" id="IPR029033">
    <property type="entry name" value="His_PPase_superfam"/>
</dbReference>
<keyword evidence="1" id="KW-0378">Hydrolase</keyword>
<dbReference type="OrthoDB" id="10257284at2759"/>
<accession>A0A4Y9ZY36</accession>
<dbReference type="EMBL" id="SFCI01000580">
    <property type="protein sequence ID" value="TFY78987.1"/>
    <property type="molecule type" value="Genomic_DNA"/>
</dbReference>
<evidence type="ECO:0000313" key="2">
    <source>
        <dbReference type="EMBL" id="TFY78987.1"/>
    </source>
</evidence>
<sequence>MCNHTRNFRAAVSEFQPAEGSIDPVSSLGAPSMIQHHRDVQRIVEHGDGAAREAECLLGQLTDVGRESTYNYGYALRKLYVDSPGVIPQLRIRNGRDENLLGNTLACPRLAALLVNFAHAAAAAYNPVLEPLDKKVSKYLGGNPIRIDDKTEEVRRLGMGRLLGDLSNKMQLKAQELNSTSSARNEPSPRILVHSTHDTALAALTSTLDVFDNRQAYSFLPADTHDAGHGLAHDHEYSDATQPPQNQGVLQTMLGTPFRLRRQKTASEYYVRARYQNRNLLLPLCADEGKHLPGSPEFCSLAAFAERVDELVPKDWEADCAVQS</sequence>
<organism evidence="2 3">
    <name type="scientific">Hericium alpestre</name>
    <dbReference type="NCBI Taxonomy" id="135208"/>
    <lineage>
        <taxon>Eukaryota</taxon>
        <taxon>Fungi</taxon>
        <taxon>Dikarya</taxon>
        <taxon>Basidiomycota</taxon>
        <taxon>Agaricomycotina</taxon>
        <taxon>Agaricomycetes</taxon>
        <taxon>Russulales</taxon>
        <taxon>Hericiaceae</taxon>
        <taxon>Hericium</taxon>
    </lineage>
</organism>